<reference evidence="2 3" key="1">
    <citation type="submission" date="2019-07" db="EMBL/GenBank/DDBJ databases">
        <title>Whole genome shotgun sequence of Methylobacterium gnaphalii NBRC 107716.</title>
        <authorList>
            <person name="Hosoyama A."/>
            <person name="Uohara A."/>
            <person name="Ohji S."/>
            <person name="Ichikawa N."/>
        </authorList>
    </citation>
    <scope>NUCLEOTIDE SEQUENCE [LARGE SCALE GENOMIC DNA]</scope>
    <source>
        <strain evidence="2 3">NBRC 107716</strain>
    </source>
</reference>
<keyword evidence="3" id="KW-1185">Reference proteome</keyword>
<dbReference type="Pfam" id="PF21834">
    <property type="entry name" value="DUF6894"/>
    <property type="match status" value="1"/>
</dbReference>
<evidence type="ECO:0000259" key="1">
    <source>
        <dbReference type="Pfam" id="PF21834"/>
    </source>
</evidence>
<gene>
    <name evidence="2" type="ORF">MGN01_09040</name>
</gene>
<sequence length="92" mass="10063">MRAGGLEGMDAMARFFFDIHDGTNLCDPVGRDLEAGVILRAEALKVVTNLMAAEAEDARESTLVLSVRDESGTIPLKVRIVCQVEECEQPRD</sequence>
<feature type="domain" description="DUF6894" evidence="1">
    <location>
        <begin position="14"/>
        <end position="79"/>
    </location>
</feature>
<protein>
    <recommendedName>
        <fullName evidence="1">DUF6894 domain-containing protein</fullName>
    </recommendedName>
</protein>
<evidence type="ECO:0000313" key="3">
    <source>
        <dbReference type="Proteomes" id="UP000321750"/>
    </source>
</evidence>
<proteinExistence type="predicted"/>
<evidence type="ECO:0000313" key="2">
    <source>
        <dbReference type="EMBL" id="GEP09059.1"/>
    </source>
</evidence>
<dbReference type="Proteomes" id="UP000321750">
    <property type="component" value="Unassembled WGS sequence"/>
</dbReference>
<dbReference type="InterPro" id="IPR054189">
    <property type="entry name" value="DUF6894"/>
</dbReference>
<organism evidence="2 3">
    <name type="scientific">Methylobacterium gnaphalii</name>
    <dbReference type="NCBI Taxonomy" id="1010610"/>
    <lineage>
        <taxon>Bacteria</taxon>
        <taxon>Pseudomonadati</taxon>
        <taxon>Pseudomonadota</taxon>
        <taxon>Alphaproteobacteria</taxon>
        <taxon>Hyphomicrobiales</taxon>
        <taxon>Methylobacteriaceae</taxon>
        <taxon>Methylobacterium</taxon>
    </lineage>
</organism>
<name>A0A512JGH3_9HYPH</name>
<dbReference type="EMBL" id="BJZV01000004">
    <property type="protein sequence ID" value="GEP09059.1"/>
    <property type="molecule type" value="Genomic_DNA"/>
</dbReference>
<accession>A0A512JGH3</accession>
<comment type="caution">
    <text evidence="2">The sequence shown here is derived from an EMBL/GenBank/DDBJ whole genome shotgun (WGS) entry which is preliminary data.</text>
</comment>
<dbReference type="AlphaFoldDB" id="A0A512JGH3"/>